<accession>A0A558ATN3</accession>
<dbReference type="AlphaFoldDB" id="A0A558ATN3"/>
<organism evidence="3 4">
    <name type="scientific">Salinicoccus cyprini</name>
    <dbReference type="NCBI Taxonomy" id="2493691"/>
    <lineage>
        <taxon>Bacteria</taxon>
        <taxon>Bacillati</taxon>
        <taxon>Bacillota</taxon>
        <taxon>Bacilli</taxon>
        <taxon>Bacillales</taxon>
        <taxon>Staphylococcaceae</taxon>
        <taxon>Salinicoccus</taxon>
    </lineage>
</organism>
<evidence type="ECO:0000313" key="4">
    <source>
        <dbReference type="Proteomes" id="UP000315103"/>
    </source>
</evidence>
<feature type="transmembrane region" description="Helical" evidence="1">
    <location>
        <begin position="21"/>
        <end position="39"/>
    </location>
</feature>
<dbReference type="Proteomes" id="UP000315103">
    <property type="component" value="Unassembled WGS sequence"/>
</dbReference>
<feature type="transmembrane region" description="Helical" evidence="1">
    <location>
        <begin position="140"/>
        <end position="161"/>
    </location>
</feature>
<dbReference type="InterPro" id="IPR012867">
    <property type="entry name" value="DUF1648"/>
</dbReference>
<protein>
    <submittedName>
        <fullName evidence="3">DUF1648 domain-containing protein</fullName>
    </submittedName>
</protein>
<dbReference type="Pfam" id="PF07853">
    <property type="entry name" value="DUF1648"/>
    <property type="match status" value="1"/>
</dbReference>
<sequence>MCRMNRSDLTIPRTRLEMMSNAICYSIFLAVIAFLLLKWGELPDAVPFHFGLSGEADQYGSPARLLILPAVAVVVTILMEVLERHPQVHNYPSRLNEDNREAFYLNSRRMLNMTKNMTLIIFSIVILEILSVALEGSSLFGVAMLPLIFMLIGIPIIYGLIRRRQIK</sequence>
<keyword evidence="4" id="KW-1185">Reference proteome</keyword>
<comment type="caution">
    <text evidence="3">The sequence shown here is derived from an EMBL/GenBank/DDBJ whole genome shotgun (WGS) entry which is preliminary data.</text>
</comment>
<feature type="domain" description="DUF1648" evidence="2">
    <location>
        <begin position="27"/>
        <end position="72"/>
    </location>
</feature>
<keyword evidence="1" id="KW-0472">Membrane</keyword>
<proteinExistence type="predicted"/>
<keyword evidence="1" id="KW-0812">Transmembrane</keyword>
<evidence type="ECO:0000256" key="1">
    <source>
        <dbReference type="SAM" id="Phobius"/>
    </source>
</evidence>
<dbReference type="OrthoDB" id="9808690at2"/>
<dbReference type="EMBL" id="VMSJ01000003">
    <property type="protein sequence ID" value="TVT27632.1"/>
    <property type="molecule type" value="Genomic_DNA"/>
</dbReference>
<name>A0A558ATN3_9STAP</name>
<feature type="transmembrane region" description="Helical" evidence="1">
    <location>
        <begin position="59"/>
        <end position="82"/>
    </location>
</feature>
<keyword evidence="1" id="KW-1133">Transmembrane helix</keyword>
<evidence type="ECO:0000259" key="2">
    <source>
        <dbReference type="Pfam" id="PF07853"/>
    </source>
</evidence>
<feature type="transmembrane region" description="Helical" evidence="1">
    <location>
        <begin position="117"/>
        <end position="134"/>
    </location>
</feature>
<gene>
    <name evidence="3" type="ORF">FO441_07940</name>
</gene>
<evidence type="ECO:0000313" key="3">
    <source>
        <dbReference type="EMBL" id="TVT27632.1"/>
    </source>
</evidence>
<reference evidence="3 4" key="1">
    <citation type="submission" date="2019-07" db="EMBL/GenBank/DDBJ databases">
        <title>Salinicoccus cyprini sp. nov., isolated from gastro-intestinal tract of mirror carp, Cyprinus carpio var. specularis, collected from Gobind Sagar Reservoir, Himachal Pradesh, India.</title>
        <authorList>
            <person name="Talwar C."/>
            <person name="Singh A.K."/>
            <person name="Lal R."/>
            <person name="Negi R.K."/>
        </authorList>
    </citation>
    <scope>NUCLEOTIDE SEQUENCE [LARGE SCALE GENOMIC DNA]</scope>
    <source>
        <strain evidence="3 4">CT19</strain>
    </source>
</reference>